<name>A0A1B9G198_9TREE</name>
<dbReference type="InterPro" id="IPR038955">
    <property type="entry name" value="PriA/CPL1_fungi"/>
</dbReference>
<feature type="signal peptide" evidence="1">
    <location>
        <begin position="1"/>
        <end position="17"/>
    </location>
</feature>
<dbReference type="EMBL" id="CP144545">
    <property type="protein sequence ID" value="WVW84445.1"/>
    <property type="molecule type" value="Genomic_DNA"/>
</dbReference>
<evidence type="ECO:0000313" key="3">
    <source>
        <dbReference type="EMBL" id="OCF24803.1"/>
    </source>
</evidence>
<gene>
    <name evidence="3" type="ORF">I302_06264</name>
    <name evidence="4" type="ORF">I302_106479</name>
</gene>
<dbReference type="Proteomes" id="UP000092730">
    <property type="component" value="Chromosome 5"/>
</dbReference>
<dbReference type="Pfam" id="PF21671">
    <property type="entry name" value="CPL1-like"/>
    <property type="match status" value="1"/>
</dbReference>
<sequence length="293" mass="30740">MIPSLILALGLISSVFAADYSETFVGCTSIGTGTSGALLSPQVYSVDECNFACADAGYAYAYFANPAMSYCSCKDVGPESTEINSVASGSTNCGNFQSTVMALQTDYTFTNCYSLPSPSQADLSTPQDSFQACWDACNTYPVAMLSPSGSSYTCSCFISGSDGGGIPDTCGNTNVYFAYSHTAASTPSLVDRRRRRLDRLRRDQMVLERFCPGGFEACNVPGSEDSFECIDVSSELESCGGCLYGTYGNSTASTGVDCSILPGAAFGSSTCASGQCQISACREGFQLVDGRCQ</sequence>
<dbReference type="KEGG" id="kbi:30210663"/>
<evidence type="ECO:0000313" key="5">
    <source>
        <dbReference type="Proteomes" id="UP000092730"/>
    </source>
</evidence>
<reference evidence="3" key="1">
    <citation type="submission" date="2013-07" db="EMBL/GenBank/DDBJ databases">
        <title>The Genome Sequence of Cryptococcus bestiolae CBS10118.</title>
        <authorList>
            <consortium name="The Broad Institute Genome Sequencing Platform"/>
            <person name="Cuomo C."/>
            <person name="Litvintseva A."/>
            <person name="Chen Y."/>
            <person name="Heitman J."/>
            <person name="Sun S."/>
            <person name="Springer D."/>
            <person name="Dromer F."/>
            <person name="Young S.K."/>
            <person name="Zeng Q."/>
            <person name="Gargeya S."/>
            <person name="Fitzgerald M."/>
            <person name="Abouelleil A."/>
            <person name="Alvarado L."/>
            <person name="Berlin A.M."/>
            <person name="Chapman S.B."/>
            <person name="Dewar J."/>
            <person name="Goldberg J."/>
            <person name="Griggs A."/>
            <person name="Gujja S."/>
            <person name="Hansen M."/>
            <person name="Howarth C."/>
            <person name="Imamovic A."/>
            <person name="Larimer J."/>
            <person name="McCowan C."/>
            <person name="Murphy C."/>
            <person name="Pearson M."/>
            <person name="Priest M."/>
            <person name="Roberts A."/>
            <person name="Saif S."/>
            <person name="Shea T."/>
            <person name="Sykes S."/>
            <person name="Wortman J."/>
            <person name="Nusbaum C."/>
            <person name="Birren B."/>
        </authorList>
    </citation>
    <scope>NUCLEOTIDE SEQUENCE [LARGE SCALE GENOMIC DNA]</scope>
    <source>
        <strain evidence="3">CBS 10118</strain>
    </source>
</reference>
<dbReference type="EMBL" id="KI894022">
    <property type="protein sequence ID" value="OCF24803.1"/>
    <property type="molecule type" value="Genomic_DNA"/>
</dbReference>
<accession>A0A1B9G198</accession>
<dbReference type="InterPro" id="IPR048661">
    <property type="entry name" value="CPL1-like"/>
</dbReference>
<dbReference type="STRING" id="1296100.A0A1B9G198"/>
<dbReference type="PANTHER" id="PTHR35192">
    <property type="entry name" value="PROTEIN, PUTATIVE-RELATED"/>
    <property type="match status" value="1"/>
</dbReference>
<dbReference type="GeneID" id="30210663"/>
<evidence type="ECO:0000313" key="4">
    <source>
        <dbReference type="EMBL" id="WVW84445.1"/>
    </source>
</evidence>
<feature type="domain" description="Protein CPL1-like" evidence="2">
    <location>
        <begin position="227"/>
        <end position="287"/>
    </location>
</feature>
<protein>
    <recommendedName>
        <fullName evidence="2">Protein CPL1-like domain-containing protein</fullName>
    </recommendedName>
</protein>
<keyword evidence="1" id="KW-0732">Signal</keyword>
<proteinExistence type="predicted"/>
<keyword evidence="5" id="KW-1185">Reference proteome</keyword>
<dbReference type="VEuPathDB" id="FungiDB:I302_06264"/>
<reference evidence="4" key="2">
    <citation type="submission" date="2013-07" db="EMBL/GenBank/DDBJ databases">
        <authorList>
            <consortium name="The Broad Institute Genome Sequencing Platform"/>
            <person name="Cuomo C."/>
            <person name="Litvintseva A."/>
            <person name="Chen Y."/>
            <person name="Heitman J."/>
            <person name="Sun S."/>
            <person name="Springer D."/>
            <person name="Dromer F."/>
            <person name="Young S.K."/>
            <person name="Zeng Q."/>
            <person name="Gargeya S."/>
            <person name="Fitzgerald M."/>
            <person name="Abouelleil A."/>
            <person name="Alvarado L."/>
            <person name="Berlin A.M."/>
            <person name="Chapman S.B."/>
            <person name="Dewar J."/>
            <person name="Goldberg J."/>
            <person name="Griggs A."/>
            <person name="Gujja S."/>
            <person name="Hansen M."/>
            <person name="Howarth C."/>
            <person name="Imamovic A."/>
            <person name="Larimer J."/>
            <person name="McCowan C."/>
            <person name="Murphy C."/>
            <person name="Pearson M."/>
            <person name="Priest M."/>
            <person name="Roberts A."/>
            <person name="Saif S."/>
            <person name="Shea T."/>
            <person name="Sykes S."/>
            <person name="Wortman J."/>
            <person name="Nusbaum C."/>
            <person name="Birren B."/>
        </authorList>
    </citation>
    <scope>NUCLEOTIDE SEQUENCE</scope>
    <source>
        <strain evidence="4">CBS 10118</strain>
    </source>
</reference>
<evidence type="ECO:0000256" key="1">
    <source>
        <dbReference type="SAM" id="SignalP"/>
    </source>
</evidence>
<reference evidence="3" key="3">
    <citation type="submission" date="2014-01" db="EMBL/GenBank/DDBJ databases">
        <title>Evolution of pathogenesis and genome organization in the Tremellales.</title>
        <authorList>
            <person name="Cuomo C."/>
            <person name="Litvintseva A."/>
            <person name="Heitman J."/>
            <person name="Chen Y."/>
            <person name="Sun S."/>
            <person name="Springer D."/>
            <person name="Dromer F."/>
            <person name="Young S."/>
            <person name="Zeng Q."/>
            <person name="Chapman S."/>
            <person name="Gujja S."/>
            <person name="Saif S."/>
            <person name="Birren B."/>
        </authorList>
    </citation>
    <scope>NUCLEOTIDE SEQUENCE</scope>
    <source>
        <strain evidence="3">CBS 10118</strain>
    </source>
</reference>
<dbReference type="PANTHER" id="PTHR35192:SF2">
    <property type="entry name" value="APPLE DOMAIN-CONTAINING PROTEIN"/>
    <property type="match status" value="1"/>
</dbReference>
<organism evidence="3">
    <name type="scientific">Kwoniella bestiolae CBS 10118</name>
    <dbReference type="NCBI Taxonomy" id="1296100"/>
    <lineage>
        <taxon>Eukaryota</taxon>
        <taxon>Fungi</taxon>
        <taxon>Dikarya</taxon>
        <taxon>Basidiomycota</taxon>
        <taxon>Agaricomycotina</taxon>
        <taxon>Tremellomycetes</taxon>
        <taxon>Tremellales</taxon>
        <taxon>Cryptococcaceae</taxon>
        <taxon>Kwoniella</taxon>
    </lineage>
</organism>
<evidence type="ECO:0000259" key="2">
    <source>
        <dbReference type="Pfam" id="PF21671"/>
    </source>
</evidence>
<feature type="chain" id="PRO_5042335069" description="Protein CPL1-like domain-containing protein" evidence="1">
    <location>
        <begin position="18"/>
        <end position="293"/>
    </location>
</feature>
<dbReference type="OrthoDB" id="2562698at2759"/>
<dbReference type="RefSeq" id="XP_019045873.1">
    <property type="nucleotide sequence ID" value="XM_019192876.1"/>
</dbReference>
<dbReference type="AlphaFoldDB" id="A0A1B9G198"/>
<reference evidence="4" key="4">
    <citation type="submission" date="2024-02" db="EMBL/GenBank/DDBJ databases">
        <title>Comparative genomics of Cryptococcus and Kwoniella reveals pathogenesis evolution and contrasting modes of karyotype evolution via chromosome fusion or intercentromeric recombination.</title>
        <authorList>
            <person name="Coelho M.A."/>
            <person name="David-Palma M."/>
            <person name="Shea T."/>
            <person name="Bowers K."/>
            <person name="McGinley-Smith S."/>
            <person name="Mohammad A.W."/>
            <person name="Gnirke A."/>
            <person name="Yurkov A.M."/>
            <person name="Nowrousian M."/>
            <person name="Sun S."/>
            <person name="Cuomo C.A."/>
            <person name="Heitman J."/>
        </authorList>
    </citation>
    <scope>NUCLEOTIDE SEQUENCE</scope>
    <source>
        <strain evidence="4">CBS 10118</strain>
    </source>
</reference>